<accession>A0ABV5CB23</accession>
<protein>
    <submittedName>
        <fullName evidence="8">Wzz/FepE/Etk N-terminal domain-containing protein</fullName>
    </submittedName>
</protein>
<gene>
    <name evidence="8" type="ORF">WKR92_02540</name>
</gene>
<dbReference type="InterPro" id="IPR027417">
    <property type="entry name" value="P-loop_NTPase"/>
</dbReference>
<evidence type="ECO:0000256" key="5">
    <source>
        <dbReference type="ARBA" id="ARBA00023136"/>
    </source>
</evidence>
<evidence type="ECO:0000256" key="2">
    <source>
        <dbReference type="ARBA" id="ARBA00022475"/>
    </source>
</evidence>
<proteinExistence type="predicted"/>
<dbReference type="EMBL" id="JBBVGT010000002">
    <property type="protein sequence ID" value="MFB5944704.1"/>
    <property type="molecule type" value="Genomic_DNA"/>
</dbReference>
<dbReference type="PANTHER" id="PTHR32309:SF31">
    <property type="entry name" value="CAPSULAR EXOPOLYSACCHARIDE FAMILY"/>
    <property type="match status" value="1"/>
</dbReference>
<keyword evidence="3 6" id="KW-0812">Transmembrane</keyword>
<evidence type="ECO:0000256" key="4">
    <source>
        <dbReference type="ARBA" id="ARBA00022989"/>
    </source>
</evidence>
<comment type="caution">
    <text evidence="8">The sequence shown here is derived from an EMBL/GenBank/DDBJ whole genome shotgun (WGS) entry which is preliminary data.</text>
</comment>
<reference evidence="8 9" key="1">
    <citation type="submission" date="2024-04" db="EMBL/GenBank/DDBJ databases">
        <title>Albibacterium profundi sp. nov., isolated from sediment of the Challenger Deep of Mariana Trench.</title>
        <authorList>
            <person name="Wang Y."/>
        </authorList>
    </citation>
    <scope>NUCLEOTIDE SEQUENCE [LARGE SCALE GENOMIC DNA]</scope>
    <source>
        <strain evidence="8 9">RHL897</strain>
    </source>
</reference>
<feature type="transmembrane region" description="Helical" evidence="6">
    <location>
        <begin position="12"/>
        <end position="32"/>
    </location>
</feature>
<feature type="transmembrane region" description="Helical" evidence="6">
    <location>
        <begin position="450"/>
        <end position="474"/>
    </location>
</feature>
<dbReference type="RefSeq" id="WP_375556267.1">
    <property type="nucleotide sequence ID" value="NZ_JBBVGT010000002.1"/>
</dbReference>
<evidence type="ECO:0000256" key="3">
    <source>
        <dbReference type="ARBA" id="ARBA00022692"/>
    </source>
</evidence>
<dbReference type="InterPro" id="IPR003856">
    <property type="entry name" value="LPS_length_determ_N"/>
</dbReference>
<sequence>MDFKRFFRTLKRNIWLLISVPVLAGGLTYYLVQDLPQEYKSQALISTGLSDQVTVDDAPSNYMVQNQRFNNIIESLFMKKNLNSLSYKLILHDLENPENAFHELPEELRLLDSNKRSAIVEEYKRFLAEEKVLTPDDNQEYALFDYIQLAGYGEEAIQDQLVIARKDNSDFIQIEYLSDNPYLSVYVVNTMANDFINGFKDRADRSKHNSKELLDSLLKNKEASMNAKNSQVKNFQVQNSTINVVSQAESLYGQIAEKEAQRATIVGEIQSLQGGIQGIEDKLKNRNSGLVSVSIEENNQIISLKKQLEVANERYVDNGFKPADARAIDSIQSKLTSLIASSASSTATDPRVLRQSLIQQKLDMEVELDRAKSGLSVILADLSRMKGLYNSMVPKDAGMKNYEREAEVATKEYLSALELYNKNNVLASTGVRPQLAQAGVVNPPEPSMKLIFVALAAFASLCVCLFILIIAFLLDNKIRSSEQLTHLTKQRILGVINRIVPNDKDLSTIWEEGNVSKDYATYKDLLRSLRFEIDEAMRLENKQILGVTGLFESSGSSFITSSLAYSFAKTQKKVLLIGGDYALDKTPEIKEIGDSQLFDSYIVKRELQAEKFITKLTTNSKNESLLEVYNEDVLRKGFDQLKAEFDVILVDIDSLQKVHRTKEWLMFVDKSIAVFPAGETVGTYEKDLISFMNQQENFIGWVLNKAKVEDIGLRKLMHAN</sequence>
<evidence type="ECO:0000313" key="9">
    <source>
        <dbReference type="Proteomes" id="UP001580928"/>
    </source>
</evidence>
<dbReference type="InterPro" id="IPR050445">
    <property type="entry name" value="Bact_polysacc_biosynth/exp"/>
</dbReference>
<name>A0ABV5CB23_9SPHI</name>
<dbReference type="Proteomes" id="UP001580928">
    <property type="component" value="Unassembled WGS sequence"/>
</dbReference>
<keyword evidence="9" id="KW-1185">Reference proteome</keyword>
<organism evidence="8 9">
    <name type="scientific">Albibacterium profundi</name>
    <dbReference type="NCBI Taxonomy" id="3134906"/>
    <lineage>
        <taxon>Bacteria</taxon>
        <taxon>Pseudomonadati</taxon>
        <taxon>Bacteroidota</taxon>
        <taxon>Sphingobacteriia</taxon>
        <taxon>Sphingobacteriales</taxon>
        <taxon>Sphingobacteriaceae</taxon>
        <taxon>Albibacterium</taxon>
    </lineage>
</organism>
<evidence type="ECO:0000256" key="6">
    <source>
        <dbReference type="SAM" id="Phobius"/>
    </source>
</evidence>
<dbReference type="PANTHER" id="PTHR32309">
    <property type="entry name" value="TYROSINE-PROTEIN KINASE"/>
    <property type="match status" value="1"/>
</dbReference>
<comment type="subcellular location">
    <subcellularLocation>
        <location evidence="1">Cell membrane</location>
        <topology evidence="1">Multi-pass membrane protein</topology>
    </subcellularLocation>
</comment>
<evidence type="ECO:0000313" key="8">
    <source>
        <dbReference type="EMBL" id="MFB5944704.1"/>
    </source>
</evidence>
<feature type="domain" description="Polysaccharide chain length determinant N-terminal" evidence="7">
    <location>
        <begin position="1"/>
        <end position="75"/>
    </location>
</feature>
<dbReference type="Gene3D" id="3.40.50.300">
    <property type="entry name" value="P-loop containing nucleotide triphosphate hydrolases"/>
    <property type="match status" value="1"/>
</dbReference>
<evidence type="ECO:0000259" key="7">
    <source>
        <dbReference type="Pfam" id="PF02706"/>
    </source>
</evidence>
<keyword evidence="2" id="KW-1003">Cell membrane</keyword>
<keyword evidence="5 6" id="KW-0472">Membrane</keyword>
<dbReference type="Pfam" id="PF02706">
    <property type="entry name" value="Wzz"/>
    <property type="match status" value="1"/>
</dbReference>
<evidence type="ECO:0000256" key="1">
    <source>
        <dbReference type="ARBA" id="ARBA00004651"/>
    </source>
</evidence>
<keyword evidence="4 6" id="KW-1133">Transmembrane helix</keyword>
<dbReference type="SUPFAM" id="SSF52540">
    <property type="entry name" value="P-loop containing nucleoside triphosphate hydrolases"/>
    <property type="match status" value="1"/>
</dbReference>